<sequence>MVSHREEWLDFLLNSLPDHVFILDPNGRYIDSYGGSHYAPRFDAKRYIDLCLDQIFSAAKAAEMQGYIDQVIHQQKTLVVRYSVQLQDHLLLSIDDIQDFELPEESWFEAIINYVQPSARNHTAQVMWSVRNITKAHQLEKELKKLSETDELTGVLNRRAFMLELEQDFQQQSANNAHLTCLMVDIDHFKDINDMVGHLSGDLVITQVATICKNVIRGSDYIGRLGGEEFGIILSHTNAIQAFDIAERIRLSINSTPCHVDGHEIYPTVSIGIAELNSDSQSVKALLVEADKAMYYSKRTGRDQVTIYHPNLPDLKTNSTSKARILKAS</sequence>
<dbReference type="Gene3D" id="3.30.450.20">
    <property type="entry name" value="PAS domain"/>
    <property type="match status" value="1"/>
</dbReference>
<evidence type="ECO:0000256" key="1">
    <source>
        <dbReference type="ARBA" id="ARBA00001946"/>
    </source>
</evidence>
<dbReference type="AlphaFoldDB" id="A0A1C7F708"/>
<reference evidence="5 6" key="1">
    <citation type="submission" date="2016-07" db="EMBL/GenBank/DDBJ databases">
        <title>Genome sequencing of Vibrio scophthalmi strain VS-05, an isolated from Paralichthys olivaceus.</title>
        <authorList>
            <person name="Han H.-J."/>
        </authorList>
    </citation>
    <scope>NUCLEOTIDE SEQUENCE [LARGE SCALE GENOMIC DNA]</scope>
    <source>
        <strain evidence="5 6">VS-05</strain>
    </source>
</reference>
<dbReference type="InterPro" id="IPR000160">
    <property type="entry name" value="GGDEF_dom"/>
</dbReference>
<dbReference type="SUPFAM" id="SSF55073">
    <property type="entry name" value="Nucleotide cyclase"/>
    <property type="match status" value="1"/>
</dbReference>
<dbReference type="EC" id="2.7.7.65" evidence="2"/>
<dbReference type="PANTHER" id="PTHR45138:SF9">
    <property type="entry name" value="DIGUANYLATE CYCLASE DGCM-RELATED"/>
    <property type="match status" value="1"/>
</dbReference>
<evidence type="ECO:0000259" key="4">
    <source>
        <dbReference type="PROSITE" id="PS50887"/>
    </source>
</evidence>
<dbReference type="NCBIfam" id="TIGR00254">
    <property type="entry name" value="GGDEF"/>
    <property type="match status" value="1"/>
</dbReference>
<organism evidence="5 6">
    <name type="scientific">Vibrio scophthalmi</name>
    <dbReference type="NCBI Taxonomy" id="45658"/>
    <lineage>
        <taxon>Bacteria</taxon>
        <taxon>Pseudomonadati</taxon>
        <taxon>Pseudomonadota</taxon>
        <taxon>Gammaproteobacteria</taxon>
        <taxon>Vibrionales</taxon>
        <taxon>Vibrionaceae</taxon>
        <taxon>Vibrio</taxon>
    </lineage>
</organism>
<dbReference type="Pfam" id="PF00990">
    <property type="entry name" value="GGDEF"/>
    <property type="match status" value="1"/>
</dbReference>
<dbReference type="GO" id="GO:0043709">
    <property type="term" value="P:cell adhesion involved in single-species biofilm formation"/>
    <property type="evidence" value="ECO:0007669"/>
    <property type="project" value="TreeGrafter"/>
</dbReference>
<dbReference type="SMART" id="SM00267">
    <property type="entry name" value="GGDEF"/>
    <property type="match status" value="1"/>
</dbReference>
<dbReference type="GeneID" id="96871957"/>
<accession>A0A1C7F708</accession>
<dbReference type="PANTHER" id="PTHR45138">
    <property type="entry name" value="REGULATORY COMPONENTS OF SENSORY TRANSDUCTION SYSTEM"/>
    <property type="match status" value="1"/>
</dbReference>
<dbReference type="InterPro" id="IPR029787">
    <property type="entry name" value="Nucleotide_cyclase"/>
</dbReference>
<dbReference type="GO" id="GO:0005886">
    <property type="term" value="C:plasma membrane"/>
    <property type="evidence" value="ECO:0007669"/>
    <property type="project" value="TreeGrafter"/>
</dbReference>
<protein>
    <recommendedName>
        <fullName evidence="2">diguanylate cyclase</fullName>
        <ecNumber evidence="2">2.7.7.65</ecNumber>
    </recommendedName>
</protein>
<dbReference type="GO" id="GO:0052621">
    <property type="term" value="F:diguanylate cyclase activity"/>
    <property type="evidence" value="ECO:0007669"/>
    <property type="project" value="UniProtKB-EC"/>
</dbReference>
<dbReference type="InterPro" id="IPR050469">
    <property type="entry name" value="Diguanylate_Cyclase"/>
</dbReference>
<evidence type="ECO:0000313" key="6">
    <source>
        <dbReference type="Proteomes" id="UP000092528"/>
    </source>
</evidence>
<keyword evidence="6" id="KW-1185">Reference proteome</keyword>
<evidence type="ECO:0000256" key="2">
    <source>
        <dbReference type="ARBA" id="ARBA00012528"/>
    </source>
</evidence>
<dbReference type="FunFam" id="3.30.70.270:FF:000001">
    <property type="entry name" value="Diguanylate cyclase domain protein"/>
    <property type="match status" value="1"/>
</dbReference>
<comment type="cofactor">
    <cofactor evidence="1">
        <name>Mg(2+)</name>
        <dbReference type="ChEBI" id="CHEBI:18420"/>
    </cofactor>
</comment>
<comment type="catalytic activity">
    <reaction evidence="3">
        <text>2 GTP = 3',3'-c-di-GMP + 2 diphosphate</text>
        <dbReference type="Rhea" id="RHEA:24898"/>
        <dbReference type="ChEBI" id="CHEBI:33019"/>
        <dbReference type="ChEBI" id="CHEBI:37565"/>
        <dbReference type="ChEBI" id="CHEBI:58805"/>
        <dbReference type="EC" id="2.7.7.65"/>
    </reaction>
</comment>
<dbReference type="GO" id="GO:1902201">
    <property type="term" value="P:negative regulation of bacterial-type flagellum-dependent cell motility"/>
    <property type="evidence" value="ECO:0007669"/>
    <property type="project" value="TreeGrafter"/>
</dbReference>
<dbReference type="PATRIC" id="fig|45658.7.peg.10"/>
<name>A0A1C7F708_9VIBR</name>
<keyword evidence="5" id="KW-0808">Transferase</keyword>
<dbReference type="InterPro" id="IPR043128">
    <property type="entry name" value="Rev_trsase/Diguanyl_cyclase"/>
</dbReference>
<dbReference type="Proteomes" id="UP000092528">
    <property type="component" value="Chromosome 1"/>
</dbReference>
<keyword evidence="5" id="KW-0548">Nucleotidyltransferase</keyword>
<evidence type="ECO:0000313" key="5">
    <source>
        <dbReference type="EMBL" id="ANU35183.1"/>
    </source>
</evidence>
<dbReference type="STRING" id="45658.VSVS12_02985"/>
<dbReference type="CDD" id="cd01949">
    <property type="entry name" value="GGDEF"/>
    <property type="match status" value="1"/>
</dbReference>
<dbReference type="Gene3D" id="3.30.70.270">
    <property type="match status" value="1"/>
</dbReference>
<evidence type="ECO:0000256" key="3">
    <source>
        <dbReference type="ARBA" id="ARBA00034247"/>
    </source>
</evidence>
<dbReference type="RefSeq" id="WP_065544955.1">
    <property type="nucleotide sequence ID" value="NZ_CP016414.1"/>
</dbReference>
<dbReference type="EMBL" id="CP016414">
    <property type="protein sequence ID" value="ANU35183.1"/>
    <property type="molecule type" value="Genomic_DNA"/>
</dbReference>
<proteinExistence type="predicted"/>
<dbReference type="PROSITE" id="PS50887">
    <property type="entry name" value="GGDEF"/>
    <property type="match status" value="1"/>
</dbReference>
<gene>
    <name evidence="5" type="primary">pleD</name>
    <name evidence="5" type="ORF">VSVS05_00013</name>
</gene>
<feature type="domain" description="GGDEF" evidence="4">
    <location>
        <begin position="177"/>
        <end position="310"/>
    </location>
</feature>